<feature type="signal peptide" evidence="2">
    <location>
        <begin position="1"/>
        <end position="17"/>
    </location>
</feature>
<proteinExistence type="predicted"/>
<comment type="caution">
    <text evidence="3">The sequence shown here is derived from an EMBL/GenBank/DDBJ whole genome shotgun (WGS) entry which is preliminary data.</text>
</comment>
<dbReference type="EMBL" id="LRRQ01000025">
    <property type="protein sequence ID" value="OAM91503.1"/>
    <property type="molecule type" value="Genomic_DNA"/>
</dbReference>
<feature type="region of interest" description="Disordered" evidence="1">
    <location>
        <begin position="29"/>
        <end position="49"/>
    </location>
</feature>
<reference evidence="3 4" key="1">
    <citation type="submission" date="2016-01" db="EMBL/GenBank/DDBJ databases">
        <title>High potential of lignocellulose degradation of a new Verrucomicrobia species.</title>
        <authorList>
            <person name="Wang Y."/>
            <person name="Shi Y."/>
            <person name="Qiu Z."/>
            <person name="Liu S."/>
            <person name="Yang H."/>
        </authorList>
    </citation>
    <scope>NUCLEOTIDE SEQUENCE [LARGE SCALE GENOMIC DNA]</scope>
    <source>
        <strain evidence="3 4">TSB47</strain>
    </source>
</reference>
<accession>A0A178INM0</accession>
<evidence type="ECO:0000313" key="3">
    <source>
        <dbReference type="EMBL" id="OAM91503.1"/>
    </source>
</evidence>
<organism evidence="3 4">
    <name type="scientific">Termitidicoccus mucosus</name>
    <dbReference type="NCBI Taxonomy" id="1184151"/>
    <lineage>
        <taxon>Bacteria</taxon>
        <taxon>Pseudomonadati</taxon>
        <taxon>Verrucomicrobiota</taxon>
        <taxon>Opitutia</taxon>
        <taxon>Opitutales</taxon>
        <taxon>Opitutaceae</taxon>
        <taxon>Termitidicoccus</taxon>
    </lineage>
</organism>
<gene>
    <name evidence="3" type="ORF">AW736_02880</name>
</gene>
<evidence type="ECO:0008006" key="5">
    <source>
        <dbReference type="Google" id="ProtNLM"/>
    </source>
</evidence>
<protein>
    <recommendedName>
        <fullName evidence="5">DUF3829 domain-containing protein</fullName>
    </recommendedName>
</protein>
<dbReference type="OrthoDB" id="9867632at2"/>
<dbReference type="Proteomes" id="UP000078486">
    <property type="component" value="Unassembled WGS sequence"/>
</dbReference>
<evidence type="ECO:0000256" key="2">
    <source>
        <dbReference type="SAM" id="SignalP"/>
    </source>
</evidence>
<sequence>MKKLSALLRTLAALALACPVLILTGCGKNAKSASGPSRHDDAAPPAGGDEGESAVAFYNSFLGFRGVSQSIFEKVGEALETCEKAVEGGMSGSDRLVWNGVIPSNSQITKIPAYQFGAPSGFAKNNKNYINPRIETVKQDVAALLKEIETLQTYYKAEDYKSDWHKKFLMARPRIENLMTRIAKTNKEVYKLADTLSEETDRKNIAKSPDGAFILNMRHAIDKARDRADLILDNGFEDTRYGLGVSDEERRQMIAKAAPICDKFDALTKELDDMCAKYKTADKKVIKGTQAEKVYDGFFASHEKSDADMRRIIRELRENGYTNDQQTVGDSVGALIKAHNEFLKSRGGK</sequence>
<dbReference type="STRING" id="1184151.AW736_02880"/>
<evidence type="ECO:0000313" key="4">
    <source>
        <dbReference type="Proteomes" id="UP000078486"/>
    </source>
</evidence>
<dbReference type="PROSITE" id="PS51257">
    <property type="entry name" value="PROKAR_LIPOPROTEIN"/>
    <property type="match status" value="1"/>
</dbReference>
<keyword evidence="4" id="KW-1185">Reference proteome</keyword>
<dbReference type="RefSeq" id="WP_145928559.1">
    <property type="nucleotide sequence ID" value="NZ_CP109796.1"/>
</dbReference>
<evidence type="ECO:0000256" key="1">
    <source>
        <dbReference type="SAM" id="MobiDB-lite"/>
    </source>
</evidence>
<feature type="chain" id="PRO_5008089158" description="DUF3829 domain-containing protein" evidence="2">
    <location>
        <begin position="18"/>
        <end position="349"/>
    </location>
</feature>
<name>A0A178INM0_9BACT</name>
<keyword evidence="2" id="KW-0732">Signal</keyword>
<dbReference type="AlphaFoldDB" id="A0A178INM0"/>